<dbReference type="GeneID" id="85305075"/>
<dbReference type="InterPro" id="IPR024079">
    <property type="entry name" value="MetalloPept_cat_dom_sf"/>
</dbReference>
<evidence type="ECO:0000259" key="9">
    <source>
        <dbReference type="PROSITE" id="PS50215"/>
    </source>
</evidence>
<sequence>MYTPRALVAALSGFVLLFQFVIAHSIERRALSHVNRIDDAVIHTPSHRVHPLSSFDLTFHIHGRGQEVRLSVSPNHDVIAENAFVQYIDPDGSVRSEPIDRSEHRVYRGDAFVRDEGRSEWTSAGWARITVHRDGASPVFEGAFRVHGDDHHIHTSADFRQTRVGGDPDVEDLPDESMVVWRDSDIMGMDRDELKRNVAAGPSCSSDVLRFNRDDEHPVYRGPDGGFGTAETSSLRSMSARSLFGRQIDGTTGGNGAGVNLVSTIGSTAGCPTTRKVALIGVATDCTYTAKFNSSASVRTHIIKQINLASQVYESSFNISLGIQNLTISNAECPTTATSQVPWNVGCGGGTTITDRLNLFSQWRGQFSDTNAFWTLLSTCNTDAAVGLAWLGQVCVQGSQTASAKDNNETIAATNVVVMTSTEWQVIAHETGHTFGAVHDCTADTCSDGTVTKQQCCPLSKNSCDATGQFIMNPSTGNGITKFSPCSIGNICSAIGRNSVKASCLTNNRDVRTITGSQCGNGIVESGEDCDCGGDNGCTGNTCCDAKTCKFTANSVCDPANEECCTTECRFANNGTICRPSTGVCDPQETCTGTSALCPSDVTAPDGQSCGDKGASLKCSSGQCTSRDLQCKTLMGGRTSSNDTYACSSQGCQLSCASPEFGPSTCLTMQQNFLDGTTCQGGGKCSNGVCKGSNLSDEILGWIKENKPIFIPVVVVVGGLILLAILSCCVSAFRRGGKKKGRGGRRGRPHPPAPPPGWTAYGGAWGGGPGGGIAPPPPVMVGARPGGRSRPNLGPFGAPPPYQPPAPGQHQQGDMPWQPVRTLSARYA</sequence>
<dbReference type="AlphaFoldDB" id="A0AAJ0CDR0"/>
<feature type="signal peptide" evidence="7">
    <location>
        <begin position="1"/>
        <end position="23"/>
    </location>
</feature>
<feature type="domain" description="Disintegrin" evidence="8">
    <location>
        <begin position="516"/>
        <end position="606"/>
    </location>
</feature>
<comment type="caution">
    <text evidence="10">The sequence shown here is derived from an EMBL/GenBank/DDBJ whole genome shotgun (WGS) entry which is preliminary data.</text>
</comment>
<feature type="binding site" evidence="4">
    <location>
        <position position="439"/>
    </location>
    <ligand>
        <name>Zn(2+)</name>
        <dbReference type="ChEBI" id="CHEBI:29105"/>
        <note>catalytic</note>
    </ligand>
</feature>
<dbReference type="InterPro" id="IPR034028">
    <property type="entry name" value="ZnMc_ADAM_fungal"/>
</dbReference>
<feature type="binding site" evidence="4">
    <location>
        <position position="429"/>
    </location>
    <ligand>
        <name>Zn(2+)</name>
        <dbReference type="ChEBI" id="CHEBI:29105"/>
        <note>catalytic</note>
    </ligand>
</feature>
<dbReference type="PROSITE" id="PS50215">
    <property type="entry name" value="ADAM_MEPRO"/>
    <property type="match status" value="1"/>
</dbReference>
<reference evidence="10" key="1">
    <citation type="submission" date="2023-06" db="EMBL/GenBank/DDBJ databases">
        <title>Genome-scale phylogeny and comparative genomics of the fungal order Sordariales.</title>
        <authorList>
            <consortium name="Lawrence Berkeley National Laboratory"/>
            <person name="Hensen N."/>
            <person name="Bonometti L."/>
            <person name="Westerberg I."/>
            <person name="Brannstrom I.O."/>
            <person name="Guillou S."/>
            <person name="Cros-Aarteil S."/>
            <person name="Calhoun S."/>
            <person name="Haridas S."/>
            <person name="Kuo A."/>
            <person name="Mondo S."/>
            <person name="Pangilinan J."/>
            <person name="Riley R."/>
            <person name="Labutti K."/>
            <person name="Andreopoulos B."/>
            <person name="Lipzen A."/>
            <person name="Chen C."/>
            <person name="Yanf M."/>
            <person name="Daum C."/>
            <person name="Ng V."/>
            <person name="Clum A."/>
            <person name="Steindorff A."/>
            <person name="Ohm R."/>
            <person name="Martin F."/>
            <person name="Silar P."/>
            <person name="Natvig D."/>
            <person name="Lalanne C."/>
            <person name="Gautier V."/>
            <person name="Ament-Velasquez S.L."/>
            <person name="Kruys A."/>
            <person name="Hutchinson M.I."/>
            <person name="Powell A.J."/>
            <person name="Barry K."/>
            <person name="Miller A.N."/>
            <person name="Grigoriev I.V."/>
            <person name="Debuchy R."/>
            <person name="Gladieux P."/>
            <person name="Thoren M.H."/>
            <person name="Johannesson H."/>
        </authorList>
    </citation>
    <scope>NUCLEOTIDE SEQUENCE</scope>
    <source>
        <strain evidence="10">8032-3</strain>
    </source>
</reference>
<dbReference type="EMBL" id="MU838997">
    <property type="protein sequence ID" value="KAK1772446.1"/>
    <property type="molecule type" value="Genomic_DNA"/>
</dbReference>
<dbReference type="InterPro" id="IPR036436">
    <property type="entry name" value="Disintegrin_dom_sf"/>
</dbReference>
<evidence type="ECO:0000256" key="2">
    <source>
        <dbReference type="ARBA" id="ARBA00056552"/>
    </source>
</evidence>
<keyword evidence="4" id="KW-0862">Zinc</keyword>
<evidence type="ECO:0000256" key="1">
    <source>
        <dbReference type="ARBA" id="ARBA00023157"/>
    </source>
</evidence>
<feature type="transmembrane region" description="Helical" evidence="6">
    <location>
        <begin position="709"/>
        <end position="733"/>
    </location>
</feature>
<dbReference type="RefSeq" id="XP_060288659.1">
    <property type="nucleotide sequence ID" value="XM_060421888.1"/>
</dbReference>
<dbReference type="Gene3D" id="3.40.390.10">
    <property type="entry name" value="Collagenase (Catalytic Domain)"/>
    <property type="match status" value="1"/>
</dbReference>
<keyword evidence="6" id="KW-1133">Transmembrane helix</keyword>
<feature type="domain" description="Peptidase M12B" evidence="9">
    <location>
        <begin position="275"/>
        <end position="491"/>
    </location>
</feature>
<feature type="compositionally biased region" description="Basic residues" evidence="5">
    <location>
        <begin position="736"/>
        <end position="749"/>
    </location>
</feature>
<dbReference type="PANTHER" id="PTHR11905">
    <property type="entry name" value="ADAM A DISINTEGRIN AND METALLOPROTEASE DOMAIN"/>
    <property type="match status" value="1"/>
</dbReference>
<feature type="active site" evidence="4">
    <location>
        <position position="430"/>
    </location>
</feature>
<comment type="caution">
    <text evidence="4">Lacks conserved residue(s) required for the propagation of feature annotation.</text>
</comment>
<dbReference type="InterPro" id="IPR001590">
    <property type="entry name" value="Peptidase_M12B"/>
</dbReference>
<dbReference type="GO" id="GO:0004222">
    <property type="term" value="F:metalloendopeptidase activity"/>
    <property type="evidence" value="ECO:0007669"/>
    <property type="project" value="InterPro"/>
</dbReference>
<proteinExistence type="predicted"/>
<feature type="binding site" evidence="4">
    <location>
        <position position="433"/>
    </location>
    <ligand>
        <name>Zn(2+)</name>
        <dbReference type="ChEBI" id="CHEBI:29105"/>
        <note>catalytic</note>
    </ligand>
</feature>
<comment type="function">
    <text evidence="2">Probable zinc protease.</text>
</comment>
<dbReference type="GO" id="GO:0046872">
    <property type="term" value="F:metal ion binding"/>
    <property type="evidence" value="ECO:0007669"/>
    <property type="project" value="UniProtKB-KW"/>
</dbReference>
<gene>
    <name evidence="10" type="ORF">QBC33DRAFT_10722</name>
</gene>
<feature type="chain" id="PRO_5042459606" description="Disintegrin and metalloproteinase domain-containing protein B" evidence="7">
    <location>
        <begin position="24"/>
        <end position="828"/>
    </location>
</feature>
<evidence type="ECO:0000256" key="7">
    <source>
        <dbReference type="SAM" id="SignalP"/>
    </source>
</evidence>
<keyword evidence="1" id="KW-1015">Disulfide bond</keyword>
<dbReference type="PROSITE" id="PS50214">
    <property type="entry name" value="DISINTEGRIN_2"/>
    <property type="match status" value="1"/>
</dbReference>
<accession>A0AAJ0CDR0</accession>
<keyword evidence="11" id="KW-1185">Reference proteome</keyword>
<dbReference type="SUPFAM" id="SSF57552">
    <property type="entry name" value="Blood coagulation inhibitor (disintegrin)"/>
    <property type="match status" value="1"/>
</dbReference>
<dbReference type="SMART" id="SM00050">
    <property type="entry name" value="DISIN"/>
    <property type="match status" value="1"/>
</dbReference>
<dbReference type="Gene3D" id="4.10.70.10">
    <property type="entry name" value="Disintegrin domain"/>
    <property type="match status" value="1"/>
</dbReference>
<protein>
    <recommendedName>
        <fullName evidence="3">Disintegrin and metalloproteinase domain-containing protein B</fullName>
    </recommendedName>
</protein>
<feature type="compositionally biased region" description="Gly residues" evidence="5">
    <location>
        <begin position="763"/>
        <end position="773"/>
    </location>
</feature>
<dbReference type="GO" id="GO:0006508">
    <property type="term" value="P:proteolysis"/>
    <property type="evidence" value="ECO:0007669"/>
    <property type="project" value="InterPro"/>
</dbReference>
<evidence type="ECO:0000313" key="11">
    <source>
        <dbReference type="Proteomes" id="UP001244011"/>
    </source>
</evidence>
<dbReference type="PANTHER" id="PTHR11905:SF159">
    <property type="entry name" value="ADAM METALLOPROTEASE"/>
    <property type="match status" value="1"/>
</dbReference>
<evidence type="ECO:0000259" key="8">
    <source>
        <dbReference type="PROSITE" id="PS50214"/>
    </source>
</evidence>
<organism evidence="10 11">
    <name type="scientific">Phialemonium atrogriseum</name>
    <dbReference type="NCBI Taxonomy" id="1093897"/>
    <lineage>
        <taxon>Eukaryota</taxon>
        <taxon>Fungi</taxon>
        <taxon>Dikarya</taxon>
        <taxon>Ascomycota</taxon>
        <taxon>Pezizomycotina</taxon>
        <taxon>Sordariomycetes</taxon>
        <taxon>Sordariomycetidae</taxon>
        <taxon>Cephalothecales</taxon>
        <taxon>Cephalothecaceae</taxon>
        <taxon>Phialemonium</taxon>
    </lineage>
</organism>
<dbReference type="SUPFAM" id="SSF55486">
    <property type="entry name" value="Metalloproteases ('zincins'), catalytic domain"/>
    <property type="match status" value="1"/>
</dbReference>
<feature type="region of interest" description="Disordered" evidence="5">
    <location>
        <begin position="736"/>
        <end position="828"/>
    </location>
</feature>
<dbReference type="CDD" id="cd04271">
    <property type="entry name" value="ZnMc_ADAM_fungal"/>
    <property type="match status" value="1"/>
</dbReference>
<dbReference type="Pfam" id="PF13688">
    <property type="entry name" value="Reprolysin_5"/>
    <property type="match status" value="1"/>
</dbReference>
<dbReference type="Proteomes" id="UP001244011">
    <property type="component" value="Unassembled WGS sequence"/>
</dbReference>
<keyword evidence="7" id="KW-0732">Signal</keyword>
<keyword evidence="4" id="KW-0479">Metal-binding</keyword>
<evidence type="ECO:0000313" key="10">
    <source>
        <dbReference type="EMBL" id="KAK1772446.1"/>
    </source>
</evidence>
<dbReference type="Pfam" id="PF00200">
    <property type="entry name" value="Disintegrin"/>
    <property type="match status" value="1"/>
</dbReference>
<feature type="compositionally biased region" description="Pro residues" evidence="5">
    <location>
        <begin position="797"/>
        <end position="807"/>
    </location>
</feature>
<keyword evidence="6" id="KW-0812">Transmembrane</keyword>
<name>A0AAJ0CDR0_9PEZI</name>
<evidence type="ECO:0000256" key="6">
    <source>
        <dbReference type="SAM" id="Phobius"/>
    </source>
</evidence>
<dbReference type="InterPro" id="IPR001762">
    <property type="entry name" value="Disintegrin_dom"/>
</dbReference>
<evidence type="ECO:0000256" key="4">
    <source>
        <dbReference type="PROSITE-ProRule" id="PRU00276"/>
    </source>
</evidence>
<keyword evidence="6" id="KW-0472">Membrane</keyword>
<evidence type="ECO:0000256" key="5">
    <source>
        <dbReference type="SAM" id="MobiDB-lite"/>
    </source>
</evidence>
<dbReference type="FunFam" id="4.10.70.10:FF:000003">
    <property type="entry name" value="Disintegrin and metalloproteinase domain-containing protein 17"/>
    <property type="match status" value="1"/>
</dbReference>
<evidence type="ECO:0000256" key="3">
    <source>
        <dbReference type="ARBA" id="ARBA00074021"/>
    </source>
</evidence>